<name>A0ABW0HIZ7_9HYPH</name>
<reference evidence="4" key="1">
    <citation type="journal article" date="2019" name="Int. J. Syst. Evol. Microbiol.">
        <title>The Global Catalogue of Microorganisms (GCM) 10K type strain sequencing project: providing services to taxonomists for standard genome sequencing and annotation.</title>
        <authorList>
            <consortium name="The Broad Institute Genomics Platform"/>
            <consortium name="The Broad Institute Genome Sequencing Center for Infectious Disease"/>
            <person name="Wu L."/>
            <person name="Ma J."/>
        </authorList>
    </citation>
    <scope>NUCLEOTIDE SEQUENCE [LARGE SCALE GENOMIC DNA]</scope>
    <source>
        <strain evidence="4">CGMCC 1.16326</strain>
    </source>
</reference>
<keyword evidence="2" id="KW-0812">Transmembrane</keyword>
<keyword evidence="2" id="KW-0472">Membrane</keyword>
<comment type="caution">
    <text evidence="3">The sequence shown here is derived from an EMBL/GenBank/DDBJ whole genome shotgun (WGS) entry which is preliminary data.</text>
</comment>
<sequence length="403" mass="42452">MAGLPLSELDQPLGQAKRARASRPYARWLWRGLAGGLAVLFAGLILYAALKRDPNGGEPIATAMIRERPVAPDIAKALPEPAQQRDDRRGPASASQLETESGVTVVRPGSDAPGAIIITVPDDGAVKLAPAPDKRLVERTRHGLLPKIGSDGATPAQVYARPLGPAPAGKPAGRIAILVGGLGISQSSTSEAIARLPGPVSLAFAPYGADLEKTVQRARGEGHEVFLQVPMEPFDYPDNDPGPHTLLTGQKGSDNLDRLQWVLGRFTGYVGIVNFLGGRLTADDMALTPLLRELAGRGLMVVDDGSSPRSLLASAAAKAQIPALKADLSLDTVPRPESIDKELQRLETLARDQGAVVATASALPVTIERITRWARTLEGKNLALVPVSAARGFRNPSTTGSLR</sequence>
<feature type="transmembrane region" description="Helical" evidence="2">
    <location>
        <begin position="28"/>
        <end position="50"/>
    </location>
</feature>
<dbReference type="EMBL" id="JBHSLV010000034">
    <property type="protein sequence ID" value="MFC5394984.1"/>
    <property type="molecule type" value="Genomic_DNA"/>
</dbReference>
<organism evidence="3 4">
    <name type="scientific">Bosea vestrisii</name>
    <dbReference type="NCBI Taxonomy" id="151416"/>
    <lineage>
        <taxon>Bacteria</taxon>
        <taxon>Pseudomonadati</taxon>
        <taxon>Pseudomonadota</taxon>
        <taxon>Alphaproteobacteria</taxon>
        <taxon>Hyphomicrobiales</taxon>
        <taxon>Boseaceae</taxon>
        <taxon>Bosea</taxon>
    </lineage>
</organism>
<gene>
    <name evidence="3" type="ORF">ACFPPC_20300</name>
</gene>
<dbReference type="Proteomes" id="UP001596104">
    <property type="component" value="Unassembled WGS sequence"/>
</dbReference>
<evidence type="ECO:0000313" key="3">
    <source>
        <dbReference type="EMBL" id="MFC5394984.1"/>
    </source>
</evidence>
<feature type="compositionally biased region" description="Polar residues" evidence="1">
    <location>
        <begin position="93"/>
        <end position="102"/>
    </location>
</feature>
<dbReference type="Gene3D" id="3.20.20.370">
    <property type="entry name" value="Glycoside hydrolase/deacetylase"/>
    <property type="match status" value="1"/>
</dbReference>
<dbReference type="RefSeq" id="WP_377010636.1">
    <property type="nucleotide sequence ID" value="NZ_JBHSLV010000034.1"/>
</dbReference>
<evidence type="ECO:0000313" key="4">
    <source>
        <dbReference type="Proteomes" id="UP001596104"/>
    </source>
</evidence>
<keyword evidence="4" id="KW-1185">Reference proteome</keyword>
<feature type="region of interest" description="Disordered" evidence="1">
    <location>
        <begin position="78"/>
        <end position="103"/>
    </location>
</feature>
<proteinExistence type="predicted"/>
<evidence type="ECO:0000256" key="1">
    <source>
        <dbReference type="SAM" id="MobiDB-lite"/>
    </source>
</evidence>
<dbReference type="CDD" id="cd10936">
    <property type="entry name" value="CE4_DAC2"/>
    <property type="match status" value="1"/>
</dbReference>
<evidence type="ECO:0000256" key="2">
    <source>
        <dbReference type="SAM" id="Phobius"/>
    </source>
</evidence>
<dbReference type="Pfam" id="PF04748">
    <property type="entry name" value="Polysacc_deac_2"/>
    <property type="match status" value="1"/>
</dbReference>
<dbReference type="PANTHER" id="PTHR30105">
    <property type="entry name" value="UNCHARACTERIZED YIBQ-RELATED"/>
    <property type="match status" value="1"/>
</dbReference>
<protein>
    <submittedName>
        <fullName evidence="3">Divergent polysaccharide deacetylase family protein</fullName>
    </submittedName>
</protein>
<dbReference type="InterPro" id="IPR011330">
    <property type="entry name" value="Glyco_hydro/deAcase_b/a-brl"/>
</dbReference>
<accession>A0ABW0HIZ7</accession>
<dbReference type="InterPro" id="IPR006837">
    <property type="entry name" value="Divergent_DAC"/>
</dbReference>
<keyword evidence="2" id="KW-1133">Transmembrane helix</keyword>
<dbReference type="PANTHER" id="PTHR30105:SF2">
    <property type="entry name" value="DIVERGENT POLYSACCHARIDE DEACETYLASE SUPERFAMILY"/>
    <property type="match status" value="1"/>
</dbReference>
<dbReference type="SUPFAM" id="SSF88713">
    <property type="entry name" value="Glycoside hydrolase/deacetylase"/>
    <property type="match status" value="1"/>
</dbReference>